<dbReference type="RefSeq" id="WP_141295201.1">
    <property type="nucleotide sequence ID" value="NZ_BJCD01000053.1"/>
</dbReference>
<feature type="region of interest" description="Disordered" evidence="4">
    <location>
        <begin position="45"/>
        <end position="72"/>
    </location>
</feature>
<protein>
    <submittedName>
        <fullName evidence="6">Putative AAA family ATPase</fullName>
    </submittedName>
</protein>
<feature type="compositionally biased region" description="Low complexity" evidence="4">
    <location>
        <begin position="46"/>
        <end position="55"/>
    </location>
</feature>
<proteinExistence type="inferred from homology"/>
<evidence type="ECO:0000256" key="2">
    <source>
        <dbReference type="ARBA" id="ARBA00022741"/>
    </source>
</evidence>
<feature type="domain" description="AAA+ ATPase" evidence="5">
    <location>
        <begin position="129"/>
        <end position="263"/>
    </location>
</feature>
<keyword evidence="3" id="KW-0067">ATP-binding</keyword>
<dbReference type="InterPro" id="IPR050221">
    <property type="entry name" value="26S_Proteasome_ATPase"/>
</dbReference>
<keyword evidence="2" id="KW-0547">Nucleotide-binding</keyword>
<feature type="region of interest" description="Disordered" evidence="4">
    <location>
        <begin position="337"/>
        <end position="378"/>
    </location>
</feature>
<name>A0A4P5ZPB6_PLAAG</name>
<evidence type="ECO:0000256" key="3">
    <source>
        <dbReference type="ARBA" id="ARBA00022840"/>
    </source>
</evidence>
<dbReference type="Gene3D" id="1.10.8.60">
    <property type="match status" value="1"/>
</dbReference>
<dbReference type="GO" id="GO:0005524">
    <property type="term" value="F:ATP binding"/>
    <property type="evidence" value="ECO:0007669"/>
    <property type="project" value="UniProtKB-KW"/>
</dbReference>
<dbReference type="Gene3D" id="3.40.50.300">
    <property type="entry name" value="P-loop containing nucleotide triphosphate hydrolases"/>
    <property type="match status" value="1"/>
</dbReference>
<evidence type="ECO:0000256" key="4">
    <source>
        <dbReference type="SAM" id="MobiDB-lite"/>
    </source>
</evidence>
<dbReference type="InterPro" id="IPR003959">
    <property type="entry name" value="ATPase_AAA_core"/>
</dbReference>
<dbReference type="AlphaFoldDB" id="A0A4P5ZPB6"/>
<sequence>MANLVIRGMPQGISETTAAVCRSRLLRDVGDMLTETGLKDVEITVTTSPNSNSSPKQAGNNRSDSNEEGKEFSVEKLAEKYESDQSLYKFDQLVVSDDLREELLSAIELIRVEPKVFDEWGLRIIEPFPRTALNFHGAPGTGKTLAAHAIANKLDKKILLASYAAIESPLLGVGTKNLEAVFYAASRDNAVLFLDEADSLLSKRITSVSQGSERAANAMCSQLLICLEKFHGVVIFATNLVENYDRAFETRVRHIQFPMPNTEARAVIWRKHLPGKLPLAANVSIEKLAEIEDVCGRDIKNAVIDAAIRTARYNKDCVEMQELVEAVNRIKSARISVSGNSRKLTPEEEAKVKEKLKEALSKQENASNQENNGSSEKS</sequence>
<dbReference type="CDD" id="cd19481">
    <property type="entry name" value="RecA-like_protease"/>
    <property type="match status" value="1"/>
</dbReference>
<dbReference type="InterPro" id="IPR027417">
    <property type="entry name" value="P-loop_NTPase"/>
</dbReference>
<accession>A0A4P5ZPB6</accession>
<evidence type="ECO:0000313" key="6">
    <source>
        <dbReference type="EMBL" id="GDZ95182.1"/>
    </source>
</evidence>
<dbReference type="SUPFAM" id="SSF52540">
    <property type="entry name" value="P-loop containing nucleoside triphosphate hydrolases"/>
    <property type="match status" value="1"/>
</dbReference>
<dbReference type="GO" id="GO:0016887">
    <property type="term" value="F:ATP hydrolysis activity"/>
    <property type="evidence" value="ECO:0007669"/>
    <property type="project" value="InterPro"/>
</dbReference>
<reference evidence="7" key="1">
    <citation type="submission" date="2019-02" db="EMBL/GenBank/DDBJ databases">
        <title>Draft genome sequence of Planktothrix agardhii NIES-905.</title>
        <authorList>
            <person name="Yamaguchi H."/>
            <person name="Suzuki S."/>
            <person name="Kawachi M."/>
        </authorList>
    </citation>
    <scope>NUCLEOTIDE SEQUENCE [LARGE SCALE GENOMIC DNA]</scope>
    <source>
        <strain evidence="7">CCAP 1459/11A</strain>
    </source>
</reference>
<dbReference type="EMBL" id="BJCD01000053">
    <property type="protein sequence ID" value="GDZ95182.1"/>
    <property type="molecule type" value="Genomic_DNA"/>
</dbReference>
<dbReference type="Pfam" id="PF00004">
    <property type="entry name" value="AAA"/>
    <property type="match status" value="1"/>
</dbReference>
<evidence type="ECO:0000259" key="5">
    <source>
        <dbReference type="SMART" id="SM00382"/>
    </source>
</evidence>
<comment type="caution">
    <text evidence="6">The sequence shown here is derived from an EMBL/GenBank/DDBJ whole genome shotgun (WGS) entry which is preliminary data.</text>
</comment>
<dbReference type="Proteomes" id="UP000299794">
    <property type="component" value="Unassembled WGS sequence"/>
</dbReference>
<evidence type="ECO:0000256" key="1">
    <source>
        <dbReference type="ARBA" id="ARBA00006914"/>
    </source>
</evidence>
<feature type="compositionally biased region" description="Polar residues" evidence="4">
    <location>
        <begin position="363"/>
        <end position="378"/>
    </location>
</feature>
<evidence type="ECO:0000313" key="7">
    <source>
        <dbReference type="Proteomes" id="UP000299794"/>
    </source>
</evidence>
<dbReference type="SMART" id="SM00382">
    <property type="entry name" value="AAA"/>
    <property type="match status" value="1"/>
</dbReference>
<comment type="similarity">
    <text evidence="1">Belongs to the AAA ATPase family.</text>
</comment>
<dbReference type="PANTHER" id="PTHR23073">
    <property type="entry name" value="26S PROTEASOME REGULATORY SUBUNIT"/>
    <property type="match status" value="1"/>
</dbReference>
<dbReference type="InterPro" id="IPR003593">
    <property type="entry name" value="AAA+_ATPase"/>
</dbReference>
<organism evidence="6 7">
    <name type="scientific">Planktothrix agardhii CCAP 1459/11A</name>
    <dbReference type="NCBI Taxonomy" id="282420"/>
    <lineage>
        <taxon>Bacteria</taxon>
        <taxon>Bacillati</taxon>
        <taxon>Cyanobacteriota</taxon>
        <taxon>Cyanophyceae</taxon>
        <taxon>Oscillatoriophycideae</taxon>
        <taxon>Oscillatoriales</taxon>
        <taxon>Microcoleaceae</taxon>
        <taxon>Planktothrix</taxon>
    </lineage>
</organism>
<gene>
    <name evidence="6" type="ORF">PA905_34210</name>
</gene>
<feature type="compositionally biased region" description="Basic and acidic residues" evidence="4">
    <location>
        <begin position="344"/>
        <end position="361"/>
    </location>
</feature>